<dbReference type="SMART" id="SM00028">
    <property type="entry name" value="TPR"/>
    <property type="match status" value="3"/>
</dbReference>
<dbReference type="PROSITE" id="PS50293">
    <property type="entry name" value="TPR_REGION"/>
    <property type="match status" value="1"/>
</dbReference>
<dbReference type="Pfam" id="PF00515">
    <property type="entry name" value="TPR_1"/>
    <property type="match status" value="1"/>
</dbReference>
<dbReference type="PANTHER" id="PTHR44998">
    <property type="match status" value="1"/>
</dbReference>
<proteinExistence type="predicted"/>
<evidence type="ECO:0000256" key="3">
    <source>
        <dbReference type="SAM" id="SignalP"/>
    </source>
</evidence>
<keyword evidence="3" id="KW-0732">Signal</keyword>
<evidence type="ECO:0000256" key="1">
    <source>
        <dbReference type="PROSITE-ProRule" id="PRU00339"/>
    </source>
</evidence>
<evidence type="ECO:0000313" key="4">
    <source>
        <dbReference type="EMBL" id="PZF72266.1"/>
    </source>
</evidence>
<accession>A0A2W2BFP3</accession>
<dbReference type="EMBL" id="QKTW01000019">
    <property type="protein sequence ID" value="PZF72266.1"/>
    <property type="molecule type" value="Genomic_DNA"/>
</dbReference>
<organism evidence="4 5">
    <name type="scientific">Taibaiella soli</name>
    <dbReference type="NCBI Taxonomy" id="1649169"/>
    <lineage>
        <taxon>Bacteria</taxon>
        <taxon>Pseudomonadati</taxon>
        <taxon>Bacteroidota</taxon>
        <taxon>Chitinophagia</taxon>
        <taxon>Chitinophagales</taxon>
        <taxon>Chitinophagaceae</taxon>
        <taxon>Taibaiella</taxon>
    </lineage>
</organism>
<gene>
    <name evidence="4" type="ORF">DN068_14935</name>
</gene>
<feature type="compositionally biased region" description="Polar residues" evidence="2">
    <location>
        <begin position="214"/>
        <end position="228"/>
    </location>
</feature>
<comment type="caution">
    <text evidence="4">The sequence shown here is derived from an EMBL/GenBank/DDBJ whole genome shotgun (WGS) entry which is preliminary data.</text>
</comment>
<evidence type="ECO:0000256" key="2">
    <source>
        <dbReference type="SAM" id="MobiDB-lite"/>
    </source>
</evidence>
<protein>
    <submittedName>
        <fullName evidence="4">Uncharacterized protein</fullName>
    </submittedName>
</protein>
<dbReference type="SUPFAM" id="SSF48452">
    <property type="entry name" value="TPR-like"/>
    <property type="match status" value="1"/>
</dbReference>
<evidence type="ECO:0000313" key="5">
    <source>
        <dbReference type="Proteomes" id="UP000248745"/>
    </source>
</evidence>
<feature type="compositionally biased region" description="Basic and acidic residues" evidence="2">
    <location>
        <begin position="229"/>
        <end position="239"/>
    </location>
</feature>
<name>A0A2W2BFP3_9BACT</name>
<dbReference type="AlphaFoldDB" id="A0A2W2BFP3"/>
<sequence>MARKITGTFALVIAALPVFAQERKLMKEGNNLYEQKKYKEAAAVYQQALQKNPAYTPGLFNLGNAQYQAKQLDAARNTLTTTAKSTSNPLEKSGAQYNIGNTYMDEKKWQDAIDAYKQALRNNPQDADAKYNLSYATAMKKKEDENNKDKKKDQKDKNKDQQNKDQKNKDKKDQNKDQQNKDQQNKDQQNKDQQNKDQQDKDQQDQHPQPKPGNLSQKQADQILNALQQEEKNLQDKMQKTKGVPVKVDKDW</sequence>
<dbReference type="Gene3D" id="1.25.40.10">
    <property type="entry name" value="Tetratricopeptide repeat domain"/>
    <property type="match status" value="2"/>
</dbReference>
<dbReference type="InterPro" id="IPR011990">
    <property type="entry name" value="TPR-like_helical_dom_sf"/>
</dbReference>
<keyword evidence="1" id="KW-0802">TPR repeat</keyword>
<keyword evidence="5" id="KW-1185">Reference proteome</keyword>
<dbReference type="InterPro" id="IPR019734">
    <property type="entry name" value="TPR_rpt"/>
</dbReference>
<dbReference type="OrthoDB" id="1525165at2"/>
<dbReference type="Proteomes" id="UP000248745">
    <property type="component" value="Unassembled WGS sequence"/>
</dbReference>
<dbReference type="PANTHER" id="PTHR44998:SF1">
    <property type="entry name" value="UDP-N-ACETYLGLUCOSAMINE--PEPTIDE N-ACETYLGLUCOSAMINYLTRANSFERASE 110 KDA SUBUNIT"/>
    <property type="match status" value="1"/>
</dbReference>
<feature type="repeat" description="TPR" evidence="1">
    <location>
        <begin position="22"/>
        <end position="55"/>
    </location>
</feature>
<dbReference type="PROSITE" id="PS50005">
    <property type="entry name" value="TPR"/>
    <property type="match status" value="2"/>
</dbReference>
<feature type="region of interest" description="Disordered" evidence="2">
    <location>
        <begin position="139"/>
        <end position="252"/>
    </location>
</feature>
<feature type="signal peptide" evidence="3">
    <location>
        <begin position="1"/>
        <end position="20"/>
    </location>
</feature>
<feature type="chain" id="PRO_5015862306" evidence="3">
    <location>
        <begin position="21"/>
        <end position="252"/>
    </location>
</feature>
<reference evidence="4 5" key="1">
    <citation type="submission" date="2018-06" db="EMBL/GenBank/DDBJ databases">
        <title>Mucibacter soli gen. nov., sp. nov., a new member of the family Chitinophagaceae producing mucin.</title>
        <authorList>
            <person name="Kim M.-K."/>
            <person name="Park S."/>
            <person name="Kim T.-S."/>
            <person name="Joung Y."/>
            <person name="Han J.-H."/>
            <person name="Kim S.B."/>
        </authorList>
    </citation>
    <scope>NUCLEOTIDE SEQUENCE [LARGE SCALE GENOMIC DNA]</scope>
    <source>
        <strain evidence="4 5">R1-15</strain>
    </source>
</reference>
<feature type="compositionally biased region" description="Basic and acidic residues" evidence="2">
    <location>
        <begin position="140"/>
        <end position="205"/>
    </location>
</feature>
<feature type="repeat" description="TPR" evidence="1">
    <location>
        <begin position="93"/>
        <end position="126"/>
    </location>
</feature>
<dbReference type="Pfam" id="PF14559">
    <property type="entry name" value="TPR_19"/>
    <property type="match status" value="1"/>
</dbReference>